<gene>
    <name evidence="3" type="ORF">NS220_07570</name>
</gene>
<feature type="region of interest" description="Disordered" evidence="1">
    <location>
        <begin position="1"/>
        <end position="27"/>
    </location>
</feature>
<dbReference type="PATRIC" id="fig|2033.6.peg.2513"/>
<evidence type="ECO:0000256" key="1">
    <source>
        <dbReference type="SAM" id="MobiDB-lite"/>
    </source>
</evidence>
<keyword evidence="2" id="KW-1133">Transmembrane helix</keyword>
<evidence type="ECO:0000313" key="3">
    <source>
        <dbReference type="EMBL" id="KTR94868.1"/>
    </source>
</evidence>
<keyword evidence="2" id="KW-0812">Transmembrane</keyword>
<dbReference type="Proteomes" id="UP000075025">
    <property type="component" value="Unassembled WGS sequence"/>
</dbReference>
<dbReference type="AlphaFoldDB" id="A0A147EXR1"/>
<name>A0A147EXR1_MICTE</name>
<reference evidence="3 4" key="1">
    <citation type="journal article" date="2016" name="Front. Microbiol.">
        <title>Genomic Resource of Rice Seed Associated Bacteria.</title>
        <authorList>
            <person name="Midha S."/>
            <person name="Bansal K."/>
            <person name="Sharma S."/>
            <person name="Kumar N."/>
            <person name="Patil P.P."/>
            <person name="Chaudhry V."/>
            <person name="Patil P.B."/>
        </authorList>
    </citation>
    <scope>NUCLEOTIDE SEQUENCE [LARGE SCALE GENOMIC DNA]</scope>
    <source>
        <strain evidence="3 4">NS220</strain>
    </source>
</reference>
<organism evidence="3 4">
    <name type="scientific">Microbacterium testaceum</name>
    <name type="common">Aureobacterium testaceum</name>
    <name type="synonym">Brevibacterium testaceum</name>
    <dbReference type="NCBI Taxonomy" id="2033"/>
    <lineage>
        <taxon>Bacteria</taxon>
        <taxon>Bacillati</taxon>
        <taxon>Actinomycetota</taxon>
        <taxon>Actinomycetes</taxon>
        <taxon>Micrococcales</taxon>
        <taxon>Microbacteriaceae</taxon>
        <taxon>Microbacterium</taxon>
    </lineage>
</organism>
<sequence>MMMTNPLPHDATEPDAQRQGARAPDDKVTARDVTIASAGFAAEVAKDVALDILWNILVWAALILAIAIPLVGLALGVLFLVLAIRGDRSKTLPVITIAFSVVAWAMMQSPLGMVGVLLASRS</sequence>
<evidence type="ECO:0000256" key="2">
    <source>
        <dbReference type="SAM" id="Phobius"/>
    </source>
</evidence>
<keyword evidence="2" id="KW-0472">Membrane</keyword>
<comment type="caution">
    <text evidence="3">The sequence shown here is derived from an EMBL/GenBank/DDBJ whole genome shotgun (WGS) entry which is preliminary data.</text>
</comment>
<proteinExistence type="predicted"/>
<feature type="transmembrane region" description="Helical" evidence="2">
    <location>
        <begin position="56"/>
        <end position="82"/>
    </location>
</feature>
<dbReference type="EMBL" id="LDRT01000045">
    <property type="protein sequence ID" value="KTR94868.1"/>
    <property type="molecule type" value="Genomic_DNA"/>
</dbReference>
<evidence type="ECO:0000313" key="4">
    <source>
        <dbReference type="Proteomes" id="UP000075025"/>
    </source>
</evidence>
<accession>A0A147EXR1</accession>
<protein>
    <submittedName>
        <fullName evidence="3">Uncharacterized protein</fullName>
    </submittedName>
</protein>
<feature type="transmembrane region" description="Helical" evidence="2">
    <location>
        <begin position="94"/>
        <end position="119"/>
    </location>
</feature>